<dbReference type="Proteomes" id="UP001218218">
    <property type="component" value="Unassembled WGS sequence"/>
</dbReference>
<keyword evidence="2" id="KW-1185">Reference proteome</keyword>
<gene>
    <name evidence="1" type="ORF">DFH08DRAFT_809896</name>
</gene>
<protein>
    <submittedName>
        <fullName evidence="1">Uncharacterized protein</fullName>
    </submittedName>
</protein>
<comment type="caution">
    <text evidence="1">The sequence shown here is derived from an EMBL/GenBank/DDBJ whole genome shotgun (WGS) entry which is preliminary data.</text>
</comment>
<accession>A0AAD6ZZL6</accession>
<name>A0AAD6ZZL6_9AGAR</name>
<proteinExistence type="predicted"/>
<evidence type="ECO:0000313" key="2">
    <source>
        <dbReference type="Proteomes" id="UP001218218"/>
    </source>
</evidence>
<organism evidence="1 2">
    <name type="scientific">Mycena albidolilacea</name>
    <dbReference type="NCBI Taxonomy" id="1033008"/>
    <lineage>
        <taxon>Eukaryota</taxon>
        <taxon>Fungi</taxon>
        <taxon>Dikarya</taxon>
        <taxon>Basidiomycota</taxon>
        <taxon>Agaricomycotina</taxon>
        <taxon>Agaricomycetes</taxon>
        <taxon>Agaricomycetidae</taxon>
        <taxon>Agaricales</taxon>
        <taxon>Marasmiineae</taxon>
        <taxon>Mycenaceae</taxon>
        <taxon>Mycena</taxon>
    </lineage>
</organism>
<dbReference type="AlphaFoldDB" id="A0AAD6ZZL6"/>
<reference evidence="1" key="1">
    <citation type="submission" date="2023-03" db="EMBL/GenBank/DDBJ databases">
        <title>Massive genome expansion in bonnet fungi (Mycena s.s.) driven by repeated elements and novel gene families across ecological guilds.</title>
        <authorList>
            <consortium name="Lawrence Berkeley National Laboratory"/>
            <person name="Harder C.B."/>
            <person name="Miyauchi S."/>
            <person name="Viragh M."/>
            <person name="Kuo A."/>
            <person name="Thoen E."/>
            <person name="Andreopoulos B."/>
            <person name="Lu D."/>
            <person name="Skrede I."/>
            <person name="Drula E."/>
            <person name="Henrissat B."/>
            <person name="Morin E."/>
            <person name="Kohler A."/>
            <person name="Barry K."/>
            <person name="LaButti K."/>
            <person name="Morin E."/>
            <person name="Salamov A."/>
            <person name="Lipzen A."/>
            <person name="Mereny Z."/>
            <person name="Hegedus B."/>
            <person name="Baldrian P."/>
            <person name="Stursova M."/>
            <person name="Weitz H."/>
            <person name="Taylor A."/>
            <person name="Grigoriev I.V."/>
            <person name="Nagy L.G."/>
            <person name="Martin F."/>
            <person name="Kauserud H."/>
        </authorList>
    </citation>
    <scope>NUCLEOTIDE SEQUENCE</scope>
    <source>
        <strain evidence="1">CBHHK002</strain>
    </source>
</reference>
<sequence>MLAELESQQSRENTKLVSYMETLVPGCGQTLLPEMLLSEKSQLACNGMFLHPRRVELGGGSKPVAQTSNKYYNYINAAACILTDFSALRHGRPWNHTPVLEAEDSELCIGSQPKPFGHALAWNMFKVDQRQMRFFRQSEIFLQCSISSPQNYMGGPLNMEMWTNINILQVCSAWQTAALNTPALWSELLYGDSGTLPLKFYNLWLSRAASVPVNLNIWPVYGGENSYWSGAAEILHTNCNALGTLKLKLPGENSPISMPPLFPHPHQPKNLRNLTIHSYNDSMHKALTNIPWIQLSSLEFCVKYEYRFISPAQLAGILAQTRNLTRLLADLGLDPRFGPSLPRVLNLPRLHTLDIFWGDNESYYNGIVPHSFIDLFDKLSVPALKSLKLGIGKDVSAFVLLALTSLVARCAVALESLHCGIGMWCPISPAASPADAIVGLLRESLSLIYFRWGSDGCDLPDLVEALTHTDGDCTRILPKPVDILLQLDSYEGGSVSYPYYIIFHLRLNPSLSLDLNHSLVTIHIDKFSGVIEVQSSIRILNSSNRISTAQTRHFRVSFQLTEIMSIKSGISVADTKGIQEHISPGQPAPARVIRQYQHPVAVITGAETKDIRDIFGLTKTINLAVTNLFVHVVGRSGLASSLALRHCGILSRPAPADPAILPQHGFQILPGFTDMVASRRILDSQSQTLTSLRRFSLKAYRDFPWSDYDDIDHFELPSLSSDSRTANDDALRRLEQFTGNGLSGSVDFRHFDQTLKLVDAKAAVPQGWVTLSKVSGENSLYYDDNMVGHWVDAQTLYKQQQQL</sequence>
<evidence type="ECO:0000313" key="1">
    <source>
        <dbReference type="EMBL" id="KAJ7346057.1"/>
    </source>
</evidence>
<dbReference type="EMBL" id="JARIHO010000021">
    <property type="protein sequence ID" value="KAJ7346057.1"/>
    <property type="molecule type" value="Genomic_DNA"/>
</dbReference>